<evidence type="ECO:0000313" key="2">
    <source>
        <dbReference type="EMBL" id="BDG59019.1"/>
    </source>
</evidence>
<dbReference type="EMBL" id="AP025628">
    <property type="protein sequence ID" value="BDG59019.1"/>
    <property type="molecule type" value="Genomic_DNA"/>
</dbReference>
<keyword evidence="1" id="KW-1133">Transmembrane helix</keyword>
<proteinExistence type="predicted"/>
<protein>
    <submittedName>
        <fullName evidence="2">Uncharacterized protein</fullName>
    </submittedName>
</protein>
<keyword evidence="3" id="KW-1185">Reference proteome</keyword>
<evidence type="ECO:0000256" key="1">
    <source>
        <dbReference type="SAM" id="Phobius"/>
    </source>
</evidence>
<dbReference type="KEGG" id="cmic:caldi_01090"/>
<feature type="transmembrane region" description="Helical" evidence="1">
    <location>
        <begin position="12"/>
        <end position="30"/>
    </location>
</feature>
<evidence type="ECO:0000313" key="3">
    <source>
        <dbReference type="Proteomes" id="UP001163687"/>
    </source>
</evidence>
<gene>
    <name evidence="2" type="ORF">caldi_01090</name>
</gene>
<keyword evidence="1" id="KW-0812">Transmembrane</keyword>
<dbReference type="RefSeq" id="WP_264843139.1">
    <property type="nucleotide sequence ID" value="NZ_AP025628.1"/>
</dbReference>
<keyword evidence="1" id="KW-0472">Membrane</keyword>
<reference evidence="2" key="1">
    <citation type="submission" date="2022-03" db="EMBL/GenBank/DDBJ databases">
        <title>Complete genome sequence of Caldinitratiruptor microaerophilus.</title>
        <authorList>
            <person name="Mukaiyama R."/>
            <person name="Nishiyama T."/>
            <person name="Ueda K."/>
        </authorList>
    </citation>
    <scope>NUCLEOTIDE SEQUENCE</scope>
    <source>
        <strain evidence="2">JCM 16183</strain>
    </source>
</reference>
<name>A0AA35CIE4_9FIRM</name>
<sequence length="71" mass="7976">MGMLGFPRNITWPAGFTLVLFALALLFTVWRRRSELWAALRTQFWVGAIVMLLATALIALMLPPGYKGPQI</sequence>
<feature type="transmembrane region" description="Helical" evidence="1">
    <location>
        <begin position="42"/>
        <end position="62"/>
    </location>
</feature>
<dbReference type="AlphaFoldDB" id="A0AA35CIE4"/>
<organism evidence="2 3">
    <name type="scientific">Caldinitratiruptor microaerophilus</name>
    <dbReference type="NCBI Taxonomy" id="671077"/>
    <lineage>
        <taxon>Bacteria</taxon>
        <taxon>Bacillati</taxon>
        <taxon>Bacillota</taxon>
        <taxon>Clostridia</taxon>
        <taxon>Eubacteriales</taxon>
        <taxon>Symbiobacteriaceae</taxon>
        <taxon>Caldinitratiruptor</taxon>
    </lineage>
</organism>
<dbReference type="Proteomes" id="UP001163687">
    <property type="component" value="Chromosome"/>
</dbReference>
<accession>A0AA35CIE4</accession>